<dbReference type="InterPro" id="IPR001279">
    <property type="entry name" value="Metallo-B-lactamas"/>
</dbReference>
<dbReference type="PANTHER" id="PTHR43546">
    <property type="entry name" value="UPF0173 METAL-DEPENDENT HYDROLASE MJ1163-RELATED"/>
    <property type="match status" value="1"/>
</dbReference>
<gene>
    <name evidence="2" type="ORF">EDD30_0406</name>
</gene>
<dbReference type="SUPFAM" id="SSF56281">
    <property type="entry name" value="Metallo-hydrolase/oxidoreductase"/>
    <property type="match status" value="1"/>
</dbReference>
<dbReference type="InterPro" id="IPR050114">
    <property type="entry name" value="UPF0173_UPF0282_UlaG_hydrolase"/>
</dbReference>
<comment type="caution">
    <text evidence="2">The sequence shown here is derived from an EMBL/GenBank/DDBJ whole genome shotgun (WGS) entry which is preliminary data.</text>
</comment>
<dbReference type="SMART" id="SM00849">
    <property type="entry name" value="Lactamase_B"/>
    <property type="match status" value="1"/>
</dbReference>
<evidence type="ECO:0000259" key="1">
    <source>
        <dbReference type="SMART" id="SM00849"/>
    </source>
</evidence>
<dbReference type="Proteomes" id="UP000271683">
    <property type="component" value="Unassembled WGS sequence"/>
</dbReference>
<evidence type="ECO:0000313" key="2">
    <source>
        <dbReference type="EMBL" id="ROP27714.1"/>
    </source>
</evidence>
<dbReference type="Gene3D" id="3.60.15.10">
    <property type="entry name" value="Ribonuclease Z/Hydroxyacylglutathione hydrolase-like"/>
    <property type="match status" value="1"/>
</dbReference>
<reference evidence="2 3" key="1">
    <citation type="submission" date="2018-11" db="EMBL/GenBank/DDBJ databases">
        <title>Sequencing the genomes of 1000 actinobacteria strains.</title>
        <authorList>
            <person name="Klenk H.-P."/>
        </authorList>
    </citation>
    <scope>NUCLEOTIDE SEQUENCE [LARGE SCALE GENOMIC DNA]</scope>
    <source>
        <strain evidence="2 3">DSM 43634</strain>
    </source>
</reference>
<sequence length="220" mass="24349">MGCYKGAMDLIKYGHACVRLEKEGRAIVIDPGAMTPEPEALTDVDTVLITHEHFDHFEPERLRAAAAGNPTLVVYTCPGVVRHLTDLGDQVRVVRDGDVVQVAGFQLRAVGEKHHRSHPDVPPVDNVGFLVDDEVFHPGDALTMTDAPTLLIPGQAPWMTIPDMIDYLRRMAPRRAYAIHDGLLNDWGLQVLDGVLRTEAERMDADIRRPLPGERVRLAG</sequence>
<evidence type="ECO:0000313" key="3">
    <source>
        <dbReference type="Proteomes" id="UP000271683"/>
    </source>
</evidence>
<dbReference type="CDD" id="cd06262">
    <property type="entry name" value="metallo-hydrolase-like_MBL-fold"/>
    <property type="match status" value="1"/>
</dbReference>
<organism evidence="2 3">
    <name type="scientific">Couchioplanes caeruleus</name>
    <dbReference type="NCBI Taxonomy" id="56438"/>
    <lineage>
        <taxon>Bacteria</taxon>
        <taxon>Bacillati</taxon>
        <taxon>Actinomycetota</taxon>
        <taxon>Actinomycetes</taxon>
        <taxon>Micromonosporales</taxon>
        <taxon>Micromonosporaceae</taxon>
        <taxon>Couchioplanes</taxon>
    </lineage>
</organism>
<protein>
    <submittedName>
        <fullName evidence="2">L-ascorbate metabolism protein UlaG (Beta-lactamase superfamily)</fullName>
    </submittedName>
</protein>
<dbReference type="InterPro" id="IPR036866">
    <property type="entry name" value="RibonucZ/Hydroxyglut_hydro"/>
</dbReference>
<proteinExistence type="predicted"/>
<dbReference type="PANTHER" id="PTHR43546:SF3">
    <property type="entry name" value="UPF0173 METAL-DEPENDENT HYDROLASE MJ1163"/>
    <property type="match status" value="1"/>
</dbReference>
<dbReference type="Pfam" id="PF13483">
    <property type="entry name" value="Lactamase_B_3"/>
    <property type="match status" value="1"/>
</dbReference>
<feature type="domain" description="Metallo-beta-lactamase" evidence="1">
    <location>
        <begin position="14"/>
        <end position="180"/>
    </location>
</feature>
<dbReference type="AlphaFoldDB" id="A0A3N1GC05"/>
<dbReference type="EMBL" id="RJKL01000001">
    <property type="protein sequence ID" value="ROP27714.1"/>
    <property type="molecule type" value="Genomic_DNA"/>
</dbReference>
<accession>A0A3N1GC05</accession>
<name>A0A3N1GC05_9ACTN</name>